<organism evidence="2 3">
    <name type="scientific">Anoxybacillus andreesenii</name>
    <dbReference type="NCBI Taxonomy" id="1325932"/>
    <lineage>
        <taxon>Bacteria</taxon>
        <taxon>Bacillati</taxon>
        <taxon>Bacillota</taxon>
        <taxon>Bacilli</taxon>
        <taxon>Bacillales</taxon>
        <taxon>Anoxybacillaceae</taxon>
        <taxon>Anoxybacillus</taxon>
    </lineage>
</organism>
<evidence type="ECO:0000313" key="2">
    <source>
        <dbReference type="EMBL" id="MDQ0156580.1"/>
    </source>
</evidence>
<dbReference type="Pfam" id="PF03413">
    <property type="entry name" value="PepSY"/>
    <property type="match status" value="1"/>
</dbReference>
<sequence>MNWKSFFLGLSVGIVSGFVTKEILDSKTMVSPEKALSNAKELFKQAGPISGSWIHMNTEPYEKDHFTYTVYKGGISRAIDEKIEQYEFVADAMNGSVIHTARIQ</sequence>
<dbReference type="InterPro" id="IPR025711">
    <property type="entry name" value="PepSY"/>
</dbReference>
<evidence type="ECO:0000259" key="1">
    <source>
        <dbReference type="Pfam" id="PF03413"/>
    </source>
</evidence>
<evidence type="ECO:0000313" key="3">
    <source>
        <dbReference type="Proteomes" id="UP001231362"/>
    </source>
</evidence>
<keyword evidence="3" id="KW-1185">Reference proteome</keyword>
<dbReference type="EMBL" id="JAUSTU010000013">
    <property type="protein sequence ID" value="MDQ0156580.1"/>
    <property type="molecule type" value="Genomic_DNA"/>
</dbReference>
<comment type="caution">
    <text evidence="2">The sequence shown here is derived from an EMBL/GenBank/DDBJ whole genome shotgun (WGS) entry which is preliminary data.</text>
</comment>
<reference evidence="2 3" key="1">
    <citation type="submission" date="2023-07" db="EMBL/GenBank/DDBJ databases">
        <title>Genomic Encyclopedia of Type Strains, Phase IV (KMG-IV): sequencing the most valuable type-strain genomes for metagenomic binning, comparative biology and taxonomic classification.</title>
        <authorList>
            <person name="Goeker M."/>
        </authorList>
    </citation>
    <scope>NUCLEOTIDE SEQUENCE [LARGE SCALE GENOMIC DNA]</scope>
    <source>
        <strain evidence="2 3">DSM 23948</strain>
    </source>
</reference>
<dbReference type="RefSeq" id="WP_307151088.1">
    <property type="nucleotide sequence ID" value="NZ_JAUSTU010000013.1"/>
</dbReference>
<accession>A0ABT9V6K8</accession>
<protein>
    <submittedName>
        <fullName evidence="2">Small secreted protein</fullName>
    </submittedName>
</protein>
<name>A0ABT9V6K8_9BACL</name>
<feature type="domain" description="PepSY" evidence="1">
    <location>
        <begin position="30"/>
        <end position="98"/>
    </location>
</feature>
<proteinExistence type="predicted"/>
<dbReference type="Proteomes" id="UP001231362">
    <property type="component" value="Unassembled WGS sequence"/>
</dbReference>
<gene>
    <name evidence="2" type="ORF">J2S07_002901</name>
</gene>